<dbReference type="InterPro" id="IPR050638">
    <property type="entry name" value="AA-Vitamin_Transporters"/>
</dbReference>
<dbReference type="PANTHER" id="PTHR32322:SF9">
    <property type="entry name" value="AMINO-ACID METABOLITE EFFLUX PUMP-RELATED"/>
    <property type="match status" value="1"/>
</dbReference>
<feature type="domain" description="EamA" evidence="7">
    <location>
        <begin position="129"/>
        <end position="265"/>
    </location>
</feature>
<dbReference type="OrthoDB" id="9815120at2"/>
<feature type="transmembrane region" description="Helical" evidence="6">
    <location>
        <begin position="130"/>
        <end position="148"/>
    </location>
</feature>
<evidence type="ECO:0000256" key="5">
    <source>
        <dbReference type="ARBA" id="ARBA00023136"/>
    </source>
</evidence>
<feature type="transmembrane region" description="Helical" evidence="6">
    <location>
        <begin position="189"/>
        <end position="210"/>
    </location>
</feature>
<keyword evidence="4 6" id="KW-1133">Transmembrane helix</keyword>
<evidence type="ECO:0000256" key="1">
    <source>
        <dbReference type="ARBA" id="ARBA00004141"/>
    </source>
</evidence>
<dbReference type="RefSeq" id="WP_149429515.1">
    <property type="nucleotide sequence ID" value="NZ_VLNY01000002.1"/>
</dbReference>
<evidence type="ECO:0000259" key="7">
    <source>
        <dbReference type="Pfam" id="PF00892"/>
    </source>
</evidence>
<dbReference type="InterPro" id="IPR000620">
    <property type="entry name" value="EamA_dom"/>
</dbReference>
<evidence type="ECO:0000256" key="2">
    <source>
        <dbReference type="ARBA" id="ARBA00007362"/>
    </source>
</evidence>
<dbReference type="PANTHER" id="PTHR32322">
    <property type="entry name" value="INNER MEMBRANE TRANSPORTER"/>
    <property type="match status" value="1"/>
</dbReference>
<keyword evidence="9" id="KW-1185">Reference proteome</keyword>
<feature type="transmembrane region" description="Helical" evidence="6">
    <location>
        <begin position="160"/>
        <end position="183"/>
    </location>
</feature>
<gene>
    <name evidence="8" type="ORF">FOY51_05685</name>
</gene>
<feature type="transmembrane region" description="Helical" evidence="6">
    <location>
        <begin position="105"/>
        <end position="124"/>
    </location>
</feature>
<dbReference type="InterPro" id="IPR037185">
    <property type="entry name" value="EmrE-like"/>
</dbReference>
<evidence type="ECO:0000313" key="8">
    <source>
        <dbReference type="EMBL" id="KAA0024358.1"/>
    </source>
</evidence>
<feature type="transmembrane region" description="Helical" evidence="6">
    <location>
        <begin position="248"/>
        <end position="268"/>
    </location>
</feature>
<name>A0A5A7SDX4_9NOCA</name>
<evidence type="ECO:0000256" key="6">
    <source>
        <dbReference type="SAM" id="Phobius"/>
    </source>
</evidence>
<feature type="transmembrane region" description="Helical" evidence="6">
    <location>
        <begin position="55"/>
        <end position="73"/>
    </location>
</feature>
<keyword evidence="3 6" id="KW-0812">Transmembrane</keyword>
<accession>A0A5A7SDX4</accession>
<evidence type="ECO:0000256" key="4">
    <source>
        <dbReference type="ARBA" id="ARBA00022989"/>
    </source>
</evidence>
<reference evidence="8 9" key="1">
    <citation type="submission" date="2019-07" db="EMBL/GenBank/DDBJ databases">
        <title>Rhodococcus cavernicolus sp. nov., isolated from a cave.</title>
        <authorList>
            <person name="Lee S.D."/>
        </authorList>
    </citation>
    <scope>NUCLEOTIDE SEQUENCE [LARGE SCALE GENOMIC DNA]</scope>
    <source>
        <strain evidence="8 9">C1-24</strain>
    </source>
</reference>
<comment type="subcellular location">
    <subcellularLocation>
        <location evidence="1">Membrane</location>
        <topology evidence="1">Multi-pass membrane protein</topology>
    </subcellularLocation>
</comment>
<feature type="transmembrane region" description="Helical" evidence="6">
    <location>
        <begin position="79"/>
        <end position="98"/>
    </location>
</feature>
<comment type="caution">
    <text evidence="8">The sequence shown here is derived from an EMBL/GenBank/DDBJ whole genome shotgun (WGS) entry which is preliminary data.</text>
</comment>
<dbReference type="EMBL" id="VLNY01000002">
    <property type="protein sequence ID" value="KAA0024358.1"/>
    <property type="molecule type" value="Genomic_DNA"/>
</dbReference>
<evidence type="ECO:0000256" key="3">
    <source>
        <dbReference type="ARBA" id="ARBA00022692"/>
    </source>
</evidence>
<protein>
    <submittedName>
        <fullName evidence="8">EamA family transporter</fullName>
    </submittedName>
</protein>
<feature type="transmembrane region" description="Helical" evidence="6">
    <location>
        <begin position="222"/>
        <end position="242"/>
    </location>
</feature>
<organism evidence="8 9">
    <name type="scientific">Antrihabitans cavernicola</name>
    <dbReference type="NCBI Taxonomy" id="2495913"/>
    <lineage>
        <taxon>Bacteria</taxon>
        <taxon>Bacillati</taxon>
        <taxon>Actinomycetota</taxon>
        <taxon>Actinomycetes</taxon>
        <taxon>Mycobacteriales</taxon>
        <taxon>Nocardiaceae</taxon>
        <taxon>Antrihabitans</taxon>
    </lineage>
</organism>
<evidence type="ECO:0000313" key="9">
    <source>
        <dbReference type="Proteomes" id="UP000322244"/>
    </source>
</evidence>
<dbReference type="SUPFAM" id="SSF103481">
    <property type="entry name" value="Multidrug resistance efflux transporter EmrE"/>
    <property type="match status" value="2"/>
</dbReference>
<sequence length="273" mass="27770">MTVSGCSMYLGAALGIGLFDHIGPAGVAWLRIVGAALVLVVIVRPRSAAWNGRTVLVAGSFGTVTALMNIFFYEAIARIPLGTAVAVEFVGPIVVAAWGSRSRSGALAVVAGAVGVVLIADVQVTSEPLGVVFALTAAACWAGYIVLGKRVSSRGAPMESLAVGFAIAAVVTSPILVSIVLRWDASTPTARVLVLGLALGVLSTVVPYSLDQVILRKVGQAQFALLLALLPVAAVVVGLVVLRQVPTVFESAGIGLVVVALVLSNRAAAPTRA</sequence>
<feature type="transmembrane region" description="Helical" evidence="6">
    <location>
        <begin position="22"/>
        <end position="43"/>
    </location>
</feature>
<proteinExistence type="inferred from homology"/>
<comment type="similarity">
    <text evidence="2">Belongs to the EamA transporter family.</text>
</comment>
<keyword evidence="5 6" id="KW-0472">Membrane</keyword>
<dbReference type="GO" id="GO:0016020">
    <property type="term" value="C:membrane"/>
    <property type="evidence" value="ECO:0007669"/>
    <property type="project" value="UniProtKB-SubCell"/>
</dbReference>
<dbReference type="AlphaFoldDB" id="A0A5A7SDX4"/>
<dbReference type="Proteomes" id="UP000322244">
    <property type="component" value="Unassembled WGS sequence"/>
</dbReference>
<dbReference type="Pfam" id="PF00892">
    <property type="entry name" value="EamA"/>
    <property type="match status" value="1"/>
</dbReference>